<accession>A0A895YRC7</accession>
<name>A0A895YRC7_9ACTN</name>
<proteinExistence type="predicted"/>
<protein>
    <recommendedName>
        <fullName evidence="3">DUF1795 domain-containing protein</fullName>
    </recommendedName>
</protein>
<dbReference type="KEGG" id="nhy:JQS43_10525"/>
<evidence type="ECO:0000313" key="2">
    <source>
        <dbReference type="Proteomes" id="UP000662857"/>
    </source>
</evidence>
<dbReference type="RefSeq" id="WP_239678896.1">
    <property type="nucleotide sequence ID" value="NZ_CP070499.1"/>
</dbReference>
<reference evidence="1" key="1">
    <citation type="submission" date="2021-02" db="EMBL/GenBank/DDBJ databases">
        <title>Natrosporangium hydrolyticum gen. nov., sp. nov, a haloalkaliphilic actinobacterium from a soda solonchak soil.</title>
        <authorList>
            <person name="Sorokin D.Y."/>
            <person name="Khijniak T.V."/>
            <person name="Zakharycheva A.P."/>
            <person name="Boueva O.V."/>
            <person name="Ariskina E.V."/>
            <person name="Hahnke R.L."/>
            <person name="Bunk B."/>
            <person name="Sproer C."/>
            <person name="Schumann P."/>
            <person name="Evtushenko L.I."/>
            <person name="Kublanov I.V."/>
        </authorList>
    </citation>
    <scope>NUCLEOTIDE SEQUENCE</scope>
    <source>
        <strain evidence="1">DSM 106523</strain>
    </source>
</reference>
<evidence type="ECO:0008006" key="3">
    <source>
        <dbReference type="Google" id="ProtNLM"/>
    </source>
</evidence>
<organism evidence="1 2">
    <name type="scientific">Natronosporangium hydrolyticum</name>
    <dbReference type="NCBI Taxonomy" id="2811111"/>
    <lineage>
        <taxon>Bacteria</taxon>
        <taxon>Bacillati</taxon>
        <taxon>Actinomycetota</taxon>
        <taxon>Actinomycetes</taxon>
        <taxon>Micromonosporales</taxon>
        <taxon>Micromonosporaceae</taxon>
        <taxon>Natronosporangium</taxon>
    </lineage>
</organism>
<dbReference type="Proteomes" id="UP000662857">
    <property type="component" value="Chromosome"/>
</dbReference>
<evidence type="ECO:0000313" key="1">
    <source>
        <dbReference type="EMBL" id="QSB16670.1"/>
    </source>
</evidence>
<sequence length="160" mass="17625">MNPTMKAYQHPNAGFTLSLPEGWETATDVAGVALIAVAPDRGAGWFRTNLVVTLEQLATPDLTTWQEEALALMRYGLNEFLLVDVEEIEVAGYRARRLVAHHRPETDGHAASVTMEQRTLVVGRLGYTLTASMASLEYPEVADMFAAMVADFRPDPEFGQ</sequence>
<dbReference type="EMBL" id="CP070499">
    <property type="protein sequence ID" value="QSB16670.1"/>
    <property type="molecule type" value="Genomic_DNA"/>
</dbReference>
<gene>
    <name evidence="1" type="ORF">JQS43_10525</name>
</gene>
<dbReference type="Gene3D" id="3.40.1000.10">
    <property type="entry name" value="Mog1/PsbP, alpha/beta/alpha sandwich"/>
    <property type="match status" value="1"/>
</dbReference>
<dbReference type="AlphaFoldDB" id="A0A895YRC7"/>
<keyword evidence="2" id="KW-1185">Reference proteome</keyword>